<dbReference type="AlphaFoldDB" id="A0A7X5LNZ1"/>
<gene>
    <name evidence="5" type="ORF">GTH32_16660</name>
</gene>
<evidence type="ECO:0000313" key="6">
    <source>
        <dbReference type="Proteomes" id="UP000470213"/>
    </source>
</evidence>
<dbReference type="PROSITE" id="PS01091">
    <property type="entry name" value="TATD_3"/>
    <property type="match status" value="1"/>
</dbReference>
<proteinExistence type="inferred from homology"/>
<keyword evidence="2 4" id="KW-0479">Metal-binding</keyword>
<dbReference type="RefSeq" id="WP_163087870.1">
    <property type="nucleotide sequence ID" value="NZ_JAAAWN010000029.1"/>
</dbReference>
<protein>
    <submittedName>
        <fullName evidence="5">Hydrolase TatD</fullName>
    </submittedName>
</protein>
<accession>A0A7X5LNZ1</accession>
<dbReference type="InterPro" id="IPR032466">
    <property type="entry name" value="Metal_Hydrolase"/>
</dbReference>
<feature type="binding site" evidence="4">
    <location>
        <position position="92"/>
    </location>
    <ligand>
        <name>a divalent metal cation</name>
        <dbReference type="ChEBI" id="CHEBI:60240"/>
        <label>1</label>
    </ligand>
</feature>
<evidence type="ECO:0000256" key="3">
    <source>
        <dbReference type="ARBA" id="ARBA00022801"/>
    </source>
</evidence>
<dbReference type="PANTHER" id="PTHR46124">
    <property type="entry name" value="D-AMINOACYL-TRNA DEACYLASE"/>
    <property type="match status" value="1"/>
</dbReference>
<dbReference type="InterPro" id="IPR001130">
    <property type="entry name" value="TatD-like"/>
</dbReference>
<dbReference type="GO" id="GO:0005829">
    <property type="term" value="C:cytosol"/>
    <property type="evidence" value="ECO:0007669"/>
    <property type="project" value="TreeGrafter"/>
</dbReference>
<keyword evidence="6" id="KW-1185">Reference proteome</keyword>
<comment type="similarity">
    <text evidence="1">Belongs to the metallo-dependent hydrolases superfamily. TatD-type hydrolase family.</text>
</comment>
<dbReference type="Proteomes" id="UP000470213">
    <property type="component" value="Unassembled WGS sequence"/>
</dbReference>
<comment type="caution">
    <text evidence="5">The sequence shown here is derived from an EMBL/GenBank/DDBJ whole genome shotgun (WGS) entry which is preliminary data.</text>
</comment>
<dbReference type="PIRSF" id="PIRSF005902">
    <property type="entry name" value="DNase_TatD"/>
    <property type="match status" value="1"/>
</dbReference>
<feature type="binding site" evidence="4">
    <location>
        <position position="128"/>
    </location>
    <ligand>
        <name>a divalent metal cation</name>
        <dbReference type="ChEBI" id="CHEBI:60240"/>
        <label>2</label>
    </ligand>
</feature>
<dbReference type="PANTHER" id="PTHR46124:SF2">
    <property type="entry name" value="D-AMINOACYL-TRNA DEACYLASE"/>
    <property type="match status" value="1"/>
</dbReference>
<feature type="binding site" evidence="4">
    <location>
        <position position="153"/>
    </location>
    <ligand>
        <name>a divalent metal cation</name>
        <dbReference type="ChEBI" id="CHEBI:60240"/>
        <label>2</label>
    </ligand>
</feature>
<dbReference type="CDD" id="cd01310">
    <property type="entry name" value="TatD_DNAse"/>
    <property type="match status" value="1"/>
</dbReference>
<evidence type="ECO:0000313" key="5">
    <source>
        <dbReference type="EMBL" id="NDV92803.1"/>
    </source>
</evidence>
<evidence type="ECO:0000256" key="4">
    <source>
        <dbReference type="PIRSR" id="PIRSR005902-1"/>
    </source>
</evidence>
<dbReference type="FunFam" id="3.20.20.140:FF:000005">
    <property type="entry name" value="TatD family hydrolase"/>
    <property type="match status" value="1"/>
</dbReference>
<dbReference type="Pfam" id="PF01026">
    <property type="entry name" value="TatD_DNase"/>
    <property type="match status" value="1"/>
</dbReference>
<feature type="binding site" evidence="4">
    <location>
        <position position="204"/>
    </location>
    <ligand>
        <name>a divalent metal cation</name>
        <dbReference type="ChEBI" id="CHEBI:60240"/>
        <label>1</label>
    </ligand>
</feature>
<keyword evidence="3 5" id="KW-0378">Hydrolase</keyword>
<reference evidence="5 6" key="1">
    <citation type="submission" date="2020-01" db="EMBL/GenBank/DDBJ databases">
        <authorList>
            <person name="Chen J."/>
            <person name="Zhu S."/>
            <person name="Yang J."/>
        </authorList>
    </citation>
    <scope>NUCLEOTIDE SEQUENCE [LARGE SCALE GENOMIC DNA]</scope>
    <source>
        <strain evidence="5 6">345S023</strain>
    </source>
</reference>
<dbReference type="SUPFAM" id="SSF51556">
    <property type="entry name" value="Metallo-dependent hydrolases"/>
    <property type="match status" value="1"/>
</dbReference>
<dbReference type="EMBL" id="JAAAWN010000029">
    <property type="protein sequence ID" value="NDV92803.1"/>
    <property type="molecule type" value="Genomic_DNA"/>
</dbReference>
<name>A0A7X5LNZ1_9ALTE</name>
<dbReference type="GO" id="GO:0016788">
    <property type="term" value="F:hydrolase activity, acting on ester bonds"/>
    <property type="evidence" value="ECO:0007669"/>
    <property type="project" value="InterPro"/>
</dbReference>
<dbReference type="InterPro" id="IPR018228">
    <property type="entry name" value="DNase_TatD-rel_CS"/>
</dbReference>
<dbReference type="PROSITE" id="PS01090">
    <property type="entry name" value="TATD_2"/>
    <property type="match status" value="1"/>
</dbReference>
<organism evidence="5 6">
    <name type="scientific">Alteromonas profundi</name>
    <dbReference type="NCBI Taxonomy" id="2696062"/>
    <lineage>
        <taxon>Bacteria</taxon>
        <taxon>Pseudomonadati</taxon>
        <taxon>Pseudomonadota</taxon>
        <taxon>Gammaproteobacteria</taxon>
        <taxon>Alteromonadales</taxon>
        <taxon>Alteromonadaceae</taxon>
        <taxon>Alteromonas/Salinimonas group</taxon>
        <taxon>Alteromonas</taxon>
    </lineage>
</organism>
<dbReference type="Gene3D" id="3.20.20.140">
    <property type="entry name" value="Metal-dependent hydrolases"/>
    <property type="match status" value="1"/>
</dbReference>
<evidence type="ECO:0000256" key="1">
    <source>
        <dbReference type="ARBA" id="ARBA00009275"/>
    </source>
</evidence>
<sequence length="258" mass="28803">MAWFDAGVNLLDARFDANDVISRAVNAGVTKMCIISTHPNEWERARQLYEAYPEHLCYTVGVHPHNAKDVTEQDLSRLKEVARAPGVVAIGECGLDFNRDFSPRPTQKSVFEAQLSIALELQLPVYLHEREAFDVQVACLQVVIDKLPGGIAHCFTGNADQVKAYLDMGLYIGITGWVCDEKRGGDLREALGHIPHDKLVLETDAPYLFPKTLRPRKRNNEPAFLPHIGEQVSGLLTLDTDKLQTSSYANTCRLFSLK</sequence>
<dbReference type="GO" id="GO:0046872">
    <property type="term" value="F:metal ion binding"/>
    <property type="evidence" value="ECO:0007669"/>
    <property type="project" value="UniProtKB-KW"/>
</dbReference>
<evidence type="ECO:0000256" key="2">
    <source>
        <dbReference type="ARBA" id="ARBA00022723"/>
    </source>
</evidence>